<dbReference type="NCBIfam" id="NF001908">
    <property type="entry name" value="PRK00668.1"/>
    <property type="match status" value="1"/>
</dbReference>
<dbReference type="CDD" id="cd04413">
    <property type="entry name" value="NDPk_I"/>
    <property type="match status" value="1"/>
</dbReference>
<keyword evidence="6 10" id="KW-0418">Kinase</keyword>
<dbReference type="SUPFAM" id="SSF54919">
    <property type="entry name" value="Nucleoside diphosphate kinase, NDK"/>
    <property type="match status" value="1"/>
</dbReference>
<dbReference type="InterPro" id="IPR036850">
    <property type="entry name" value="NDK-like_dom_sf"/>
</dbReference>
<feature type="active site" description="Pros-phosphohistidine intermediate" evidence="7">
    <location>
        <position position="194"/>
    </location>
</feature>
<feature type="binding site" evidence="7">
    <location>
        <position position="135"/>
    </location>
    <ligand>
        <name>ATP</name>
        <dbReference type="ChEBI" id="CHEBI:30616"/>
    </ligand>
</feature>
<dbReference type="AlphaFoldDB" id="A0AAN6GQ91"/>
<evidence type="ECO:0000259" key="9">
    <source>
        <dbReference type="SMART" id="SM00562"/>
    </source>
</evidence>
<evidence type="ECO:0000256" key="1">
    <source>
        <dbReference type="ARBA" id="ARBA00001946"/>
    </source>
</evidence>
<evidence type="ECO:0000256" key="7">
    <source>
        <dbReference type="PROSITE-ProRule" id="PRU00706"/>
    </source>
</evidence>
<evidence type="ECO:0000256" key="8">
    <source>
        <dbReference type="RuleBase" id="RU004011"/>
    </source>
</evidence>
<keyword evidence="5 10" id="KW-0808">Transferase</keyword>
<feature type="domain" description="Nucleoside diphosphate kinase-like" evidence="9">
    <location>
        <begin position="79"/>
        <end position="217"/>
    </location>
</feature>
<dbReference type="SMART" id="SM00562">
    <property type="entry name" value="NDK"/>
    <property type="match status" value="1"/>
</dbReference>
<reference evidence="10" key="1">
    <citation type="journal article" date="2023" name="PhytoFront">
        <title>Draft Genome Resources of Seven Strains of Tilletia horrida, Causal Agent of Kernel Smut of Rice.</title>
        <authorList>
            <person name="Khanal S."/>
            <person name="Antony Babu S."/>
            <person name="Zhou X.G."/>
        </authorList>
    </citation>
    <scope>NUCLEOTIDE SEQUENCE</scope>
    <source>
        <strain evidence="10">TX6</strain>
    </source>
</reference>
<evidence type="ECO:0000256" key="3">
    <source>
        <dbReference type="ARBA" id="ARBA00012966"/>
    </source>
</evidence>
<evidence type="ECO:0000256" key="4">
    <source>
        <dbReference type="ARBA" id="ARBA00017632"/>
    </source>
</evidence>
<accession>A0AAN6GQ91</accession>
<protein>
    <recommendedName>
        <fullName evidence="4">Nucleoside diphosphate kinase</fullName>
        <ecNumber evidence="3">2.7.4.6</ecNumber>
    </recommendedName>
</protein>
<feature type="binding site" evidence="7">
    <location>
        <position position="170"/>
    </location>
    <ligand>
        <name>ATP</name>
        <dbReference type="ChEBI" id="CHEBI:30616"/>
    </ligand>
</feature>
<comment type="caution">
    <text evidence="10">The sequence shown here is derived from an EMBL/GenBank/DDBJ whole genome shotgun (WGS) entry which is preliminary data.</text>
</comment>
<gene>
    <name evidence="10" type="primary">ndk1_1</name>
    <name evidence="10" type="ORF">OC846_002721</name>
</gene>
<dbReference type="PANTHER" id="PTHR11349">
    <property type="entry name" value="NUCLEOSIDE DIPHOSPHATE KINASE"/>
    <property type="match status" value="1"/>
</dbReference>
<comment type="similarity">
    <text evidence="2 7 8">Belongs to the NDK family.</text>
</comment>
<sequence length="230" mass="24638">MFSRSASTFARSARTAFTAGAARTISTSAASQSASLSRAAVVAGAATAAGASLYMLSGRQQPLHLDGPRTIAGEYKTTSEKTFIMIKPDGVSRQLVGKIISTFETRGYKLVALKSLVPSKALAEKHYSDLSARPFFPSLVKYITQGVPVVAMVWEGKDAIRQGRRIVGATNPLEADPGSIRGQYAVSIGRNIIHASDSFDSATNEIGLWFDPKELAEYQTAAWDQIFADN</sequence>
<comment type="cofactor">
    <cofactor evidence="1">
        <name>Mg(2+)</name>
        <dbReference type="ChEBI" id="CHEBI:18420"/>
    </cofactor>
</comment>
<dbReference type="GO" id="GO:0006183">
    <property type="term" value="P:GTP biosynthetic process"/>
    <property type="evidence" value="ECO:0007669"/>
    <property type="project" value="InterPro"/>
</dbReference>
<dbReference type="InterPro" id="IPR034907">
    <property type="entry name" value="NDK-like_dom"/>
</dbReference>
<evidence type="ECO:0000256" key="5">
    <source>
        <dbReference type="ARBA" id="ARBA00022679"/>
    </source>
</evidence>
<dbReference type="HAMAP" id="MF_00451">
    <property type="entry name" value="NDP_kinase"/>
    <property type="match status" value="1"/>
</dbReference>
<dbReference type="EC" id="2.7.4.6" evidence="3"/>
<dbReference type="InterPro" id="IPR001564">
    <property type="entry name" value="Nucleoside_diP_kinase"/>
</dbReference>
<evidence type="ECO:0000313" key="11">
    <source>
        <dbReference type="Proteomes" id="UP001176517"/>
    </source>
</evidence>
<feature type="binding site" evidence="7">
    <location>
        <position position="181"/>
    </location>
    <ligand>
        <name>ATP</name>
        <dbReference type="ChEBI" id="CHEBI:30616"/>
    </ligand>
</feature>
<dbReference type="Proteomes" id="UP001176517">
    <property type="component" value="Unassembled WGS sequence"/>
</dbReference>
<organism evidence="10 11">
    <name type="scientific">Tilletia horrida</name>
    <dbReference type="NCBI Taxonomy" id="155126"/>
    <lineage>
        <taxon>Eukaryota</taxon>
        <taxon>Fungi</taxon>
        <taxon>Dikarya</taxon>
        <taxon>Basidiomycota</taxon>
        <taxon>Ustilaginomycotina</taxon>
        <taxon>Exobasidiomycetes</taxon>
        <taxon>Tilletiales</taxon>
        <taxon>Tilletiaceae</taxon>
        <taxon>Tilletia</taxon>
    </lineage>
</organism>
<keyword evidence="11" id="KW-1185">Reference proteome</keyword>
<dbReference type="GO" id="GO:0006241">
    <property type="term" value="P:CTP biosynthetic process"/>
    <property type="evidence" value="ECO:0007669"/>
    <property type="project" value="InterPro"/>
</dbReference>
<evidence type="ECO:0000313" key="10">
    <source>
        <dbReference type="EMBL" id="KAK0552883.1"/>
    </source>
</evidence>
<feature type="binding site" evidence="7">
    <location>
        <position position="164"/>
    </location>
    <ligand>
        <name>ATP</name>
        <dbReference type="ChEBI" id="CHEBI:30616"/>
    </ligand>
</feature>
<evidence type="ECO:0000256" key="2">
    <source>
        <dbReference type="ARBA" id="ARBA00008142"/>
    </source>
</evidence>
<dbReference type="GO" id="GO:0004550">
    <property type="term" value="F:nucleoside diphosphate kinase activity"/>
    <property type="evidence" value="ECO:0007669"/>
    <property type="project" value="UniProtKB-EC"/>
</dbReference>
<dbReference type="Gene3D" id="3.30.70.141">
    <property type="entry name" value="Nucleoside diphosphate kinase-like domain"/>
    <property type="match status" value="1"/>
</dbReference>
<dbReference type="EMBL" id="JAPDMZ010000057">
    <property type="protein sequence ID" value="KAK0552883.1"/>
    <property type="molecule type" value="Genomic_DNA"/>
</dbReference>
<dbReference type="Pfam" id="PF00334">
    <property type="entry name" value="NDK"/>
    <property type="match status" value="1"/>
</dbReference>
<proteinExistence type="inferred from homology"/>
<dbReference type="PRINTS" id="PR01243">
    <property type="entry name" value="NUCDPKINASE"/>
</dbReference>
<feature type="binding site" evidence="7">
    <location>
        <position position="87"/>
    </location>
    <ligand>
        <name>ATP</name>
        <dbReference type="ChEBI" id="CHEBI:30616"/>
    </ligand>
</feature>
<feature type="binding site" evidence="7">
    <location>
        <position position="191"/>
    </location>
    <ligand>
        <name>ATP</name>
        <dbReference type="ChEBI" id="CHEBI:30616"/>
    </ligand>
</feature>
<evidence type="ECO:0000256" key="6">
    <source>
        <dbReference type="ARBA" id="ARBA00022777"/>
    </source>
</evidence>
<name>A0AAN6GQ91_9BASI</name>
<dbReference type="FunFam" id="3.30.70.141:FF:000002">
    <property type="entry name" value="Nucleoside diphosphate kinase"/>
    <property type="match status" value="1"/>
</dbReference>
<dbReference type="PROSITE" id="PS51374">
    <property type="entry name" value="NDPK_LIKE"/>
    <property type="match status" value="1"/>
</dbReference>
<dbReference type="GO" id="GO:0006228">
    <property type="term" value="P:UTP biosynthetic process"/>
    <property type="evidence" value="ECO:0007669"/>
    <property type="project" value="InterPro"/>
</dbReference>